<evidence type="ECO:0000256" key="2">
    <source>
        <dbReference type="ARBA" id="ARBA00023012"/>
    </source>
</evidence>
<dbReference type="GO" id="GO:0003677">
    <property type="term" value="F:DNA binding"/>
    <property type="evidence" value="ECO:0007669"/>
    <property type="project" value="UniProtKB-KW"/>
</dbReference>
<comment type="caution">
    <text evidence="9">The sequence shown here is derived from an EMBL/GenBank/DDBJ whole genome shotgun (WGS) entry which is preliminary data.</text>
</comment>
<name>A0A2G7SWB9_9FLAO</name>
<evidence type="ECO:0000256" key="5">
    <source>
        <dbReference type="ARBA" id="ARBA00023163"/>
    </source>
</evidence>
<dbReference type="SUPFAM" id="SSF52172">
    <property type="entry name" value="CheY-like"/>
    <property type="match status" value="1"/>
</dbReference>
<dbReference type="InterPro" id="IPR000792">
    <property type="entry name" value="Tscrpt_reg_LuxR_C"/>
</dbReference>
<dbReference type="AlphaFoldDB" id="A0A2G7SWB9"/>
<dbReference type="Pfam" id="PF00072">
    <property type="entry name" value="Response_reg"/>
    <property type="match status" value="1"/>
</dbReference>
<dbReference type="CDD" id="cd17537">
    <property type="entry name" value="REC_FixJ"/>
    <property type="match status" value="1"/>
</dbReference>
<feature type="domain" description="HTH luxR-type" evidence="7">
    <location>
        <begin position="145"/>
        <end position="210"/>
    </location>
</feature>
<keyword evidence="5" id="KW-0804">Transcription</keyword>
<dbReference type="PRINTS" id="PR00038">
    <property type="entry name" value="HTHLUXR"/>
</dbReference>
<dbReference type="Gene3D" id="1.10.10.10">
    <property type="entry name" value="Winged helix-like DNA-binding domain superfamily/Winged helix DNA-binding domain"/>
    <property type="match status" value="1"/>
</dbReference>
<proteinExistence type="predicted"/>
<keyword evidence="4 9" id="KW-0238">DNA-binding</keyword>
<organism evidence="9">
    <name type="scientific">Chryseobacterium sp. B5</name>
    <dbReference type="NCBI Taxonomy" id="2050562"/>
    <lineage>
        <taxon>Bacteria</taxon>
        <taxon>Pseudomonadati</taxon>
        <taxon>Bacteroidota</taxon>
        <taxon>Flavobacteriia</taxon>
        <taxon>Flavobacteriales</taxon>
        <taxon>Weeksellaceae</taxon>
        <taxon>Chryseobacterium group</taxon>
        <taxon>Chryseobacterium</taxon>
    </lineage>
</organism>
<dbReference type="InterPro" id="IPR036388">
    <property type="entry name" value="WH-like_DNA-bd_sf"/>
</dbReference>
<sequence>MAEPSTAEAEALVYIVDDDASVRAAIEDLLASVGLCVRAFGATREFLDHWQRQPPAGPACLVLDIRMPGQSGMDFRRQMLEMGLKLPTIFITGHGDIPMSVEAMKTGAIEFLTKPFRDQDLLDAIQQGIALDRQRRALEAGEQALRACWQSLSLGEQEVVVGVVRGLLNKQIAADLGVSEITVKVRRGQAMRKMQVRTLADLVRALERLDIR</sequence>
<protein>
    <submittedName>
        <fullName evidence="9">DNA-binding response regulator</fullName>
    </submittedName>
</protein>
<dbReference type="GO" id="GO:0006355">
    <property type="term" value="P:regulation of DNA-templated transcription"/>
    <property type="evidence" value="ECO:0007669"/>
    <property type="project" value="InterPro"/>
</dbReference>
<dbReference type="SUPFAM" id="SSF46894">
    <property type="entry name" value="C-terminal effector domain of the bipartite response regulators"/>
    <property type="match status" value="1"/>
</dbReference>
<accession>A0A2G7SWB9</accession>
<dbReference type="EMBL" id="PEKC01000186">
    <property type="protein sequence ID" value="PII31972.1"/>
    <property type="molecule type" value="Genomic_DNA"/>
</dbReference>
<keyword evidence="2" id="KW-0902">Two-component regulatory system</keyword>
<dbReference type="InterPro" id="IPR001789">
    <property type="entry name" value="Sig_transdc_resp-reg_receiver"/>
</dbReference>
<dbReference type="InterPro" id="IPR011006">
    <property type="entry name" value="CheY-like_superfamily"/>
</dbReference>
<reference evidence="9" key="1">
    <citation type="submission" date="2017-10" db="EMBL/GenBank/DDBJ databases">
        <title>Chryseobacterium sp. B5 is a hydrocarbonoclastic and plant growth promoting bacterium.</title>
        <authorList>
            <person name="Thijs S."/>
            <person name="Gkorezis P."/>
            <person name="Van Hamme J."/>
        </authorList>
    </citation>
    <scope>NUCLEOTIDE SEQUENCE</scope>
    <source>
        <strain evidence="9">B5</strain>
    </source>
</reference>
<evidence type="ECO:0000259" key="7">
    <source>
        <dbReference type="PROSITE" id="PS50043"/>
    </source>
</evidence>
<feature type="domain" description="Response regulatory" evidence="8">
    <location>
        <begin position="12"/>
        <end position="129"/>
    </location>
</feature>
<gene>
    <name evidence="9" type="ORF">CTI11_26500</name>
</gene>
<dbReference type="InterPro" id="IPR016032">
    <property type="entry name" value="Sig_transdc_resp-reg_C-effctor"/>
</dbReference>
<dbReference type="PROSITE" id="PS50043">
    <property type="entry name" value="HTH_LUXR_2"/>
    <property type="match status" value="1"/>
</dbReference>
<keyword evidence="3" id="KW-0805">Transcription regulation</keyword>
<evidence type="ECO:0000256" key="4">
    <source>
        <dbReference type="ARBA" id="ARBA00023125"/>
    </source>
</evidence>
<dbReference type="PROSITE" id="PS50110">
    <property type="entry name" value="RESPONSE_REGULATORY"/>
    <property type="match status" value="1"/>
</dbReference>
<dbReference type="CDD" id="cd06170">
    <property type="entry name" value="LuxR_C_like"/>
    <property type="match status" value="1"/>
</dbReference>
<feature type="modified residue" description="4-aspartylphosphate" evidence="6">
    <location>
        <position position="64"/>
    </location>
</feature>
<keyword evidence="1 6" id="KW-0597">Phosphoprotein</keyword>
<dbReference type="PANTHER" id="PTHR44688">
    <property type="entry name" value="DNA-BINDING TRANSCRIPTIONAL ACTIVATOR DEVR_DOSR"/>
    <property type="match status" value="1"/>
</dbReference>
<dbReference type="SMART" id="SM00421">
    <property type="entry name" value="HTH_LUXR"/>
    <property type="match status" value="1"/>
</dbReference>
<evidence type="ECO:0000256" key="1">
    <source>
        <dbReference type="ARBA" id="ARBA00022553"/>
    </source>
</evidence>
<dbReference type="GO" id="GO:0000160">
    <property type="term" value="P:phosphorelay signal transduction system"/>
    <property type="evidence" value="ECO:0007669"/>
    <property type="project" value="UniProtKB-KW"/>
</dbReference>
<evidence type="ECO:0000259" key="8">
    <source>
        <dbReference type="PROSITE" id="PS50110"/>
    </source>
</evidence>
<dbReference type="FunFam" id="3.40.50.2300:FF:000018">
    <property type="entry name" value="DNA-binding transcriptional regulator NtrC"/>
    <property type="match status" value="1"/>
</dbReference>
<dbReference type="Pfam" id="PF00196">
    <property type="entry name" value="GerE"/>
    <property type="match status" value="1"/>
</dbReference>
<dbReference type="PANTHER" id="PTHR44688:SF16">
    <property type="entry name" value="DNA-BINDING TRANSCRIPTIONAL ACTIVATOR DEVR_DOSR"/>
    <property type="match status" value="1"/>
</dbReference>
<dbReference type="Gene3D" id="3.40.50.2300">
    <property type="match status" value="1"/>
</dbReference>
<evidence type="ECO:0000256" key="3">
    <source>
        <dbReference type="ARBA" id="ARBA00023015"/>
    </source>
</evidence>
<evidence type="ECO:0000313" key="9">
    <source>
        <dbReference type="EMBL" id="PII31972.1"/>
    </source>
</evidence>
<dbReference type="SMART" id="SM00448">
    <property type="entry name" value="REC"/>
    <property type="match status" value="1"/>
</dbReference>
<evidence type="ECO:0000256" key="6">
    <source>
        <dbReference type="PROSITE-ProRule" id="PRU00169"/>
    </source>
</evidence>